<dbReference type="AlphaFoldDB" id="A0A848FZ58"/>
<comment type="caution">
    <text evidence="2">The sequence shown here is derived from an EMBL/GenBank/DDBJ whole genome shotgun (WGS) entry which is preliminary data.</text>
</comment>
<evidence type="ECO:0000313" key="3">
    <source>
        <dbReference type="Proteomes" id="UP000580043"/>
    </source>
</evidence>
<reference evidence="2 3" key="1">
    <citation type="submission" date="2020-04" db="EMBL/GenBank/DDBJ databases">
        <title>Zoogloea sp. G-4-1-14 isolated from soil.</title>
        <authorList>
            <person name="Dahal R.H."/>
        </authorList>
    </citation>
    <scope>NUCLEOTIDE SEQUENCE [LARGE SCALE GENOMIC DNA]</scope>
    <source>
        <strain evidence="2 3">G-4-1-14</strain>
    </source>
</reference>
<feature type="transmembrane region" description="Helical" evidence="1">
    <location>
        <begin position="49"/>
        <end position="71"/>
    </location>
</feature>
<organism evidence="2 3">
    <name type="scientific">Zoogloea dura</name>
    <dbReference type="NCBI Taxonomy" id="2728840"/>
    <lineage>
        <taxon>Bacteria</taxon>
        <taxon>Pseudomonadati</taxon>
        <taxon>Pseudomonadota</taxon>
        <taxon>Betaproteobacteria</taxon>
        <taxon>Rhodocyclales</taxon>
        <taxon>Zoogloeaceae</taxon>
        <taxon>Zoogloea</taxon>
    </lineage>
</organism>
<sequence length="88" mass="9785">MKPEIQTLTVEMDPEKIRPAPQVLELAPREDIPSRAFTHPRVPRLNWEALAVIAADALLWVLIVLVILMIASPELLAGVSEWVGEVLP</sequence>
<gene>
    <name evidence="2" type="ORF">HHL15_01010</name>
</gene>
<proteinExistence type="predicted"/>
<evidence type="ECO:0000256" key="1">
    <source>
        <dbReference type="SAM" id="Phobius"/>
    </source>
</evidence>
<dbReference type="RefSeq" id="WP_169143952.1">
    <property type="nucleotide sequence ID" value="NZ_JABBGA010000001.1"/>
</dbReference>
<keyword evidence="3" id="KW-1185">Reference proteome</keyword>
<dbReference type="EMBL" id="JABBGA010000001">
    <property type="protein sequence ID" value="NML24312.1"/>
    <property type="molecule type" value="Genomic_DNA"/>
</dbReference>
<keyword evidence="1" id="KW-0812">Transmembrane</keyword>
<evidence type="ECO:0000313" key="2">
    <source>
        <dbReference type="EMBL" id="NML24312.1"/>
    </source>
</evidence>
<name>A0A848FZ58_9RHOO</name>
<accession>A0A848FZ58</accession>
<keyword evidence="1" id="KW-1133">Transmembrane helix</keyword>
<dbReference type="Proteomes" id="UP000580043">
    <property type="component" value="Unassembled WGS sequence"/>
</dbReference>
<protein>
    <submittedName>
        <fullName evidence="2">Uncharacterized protein</fullName>
    </submittedName>
</protein>
<keyword evidence="1" id="KW-0472">Membrane</keyword>